<sequence>MKEISTGLDTQVVVDRRVLAGYDNYLAAQRTVDRLSDAGFPVENTAIVGSDLRLEETVTGRMTKGRAALAGAGSGVLFGAVVGMFLGLFTSTTLSFVMLVLWAALWGAVMGAAFGFINHLFTGGKRDFASRSAIVAGRYDVLVAASHLDHARAVLDSAADPADTLVVETPPSAGVYDPTAARPTAPGHPTPAQAAPAPGHSVPMQAAPAPGHPGRDAVGEHTPARPVTPQAQPVTGEHSVPAQPSSPDRPMAARSAREDGHRS</sequence>
<keyword evidence="2" id="KW-0812">Transmembrane</keyword>
<feature type="region of interest" description="Disordered" evidence="1">
    <location>
        <begin position="169"/>
        <end position="263"/>
    </location>
</feature>
<name>A0ABN3VYD7_9ACTN</name>
<feature type="transmembrane region" description="Helical" evidence="2">
    <location>
        <begin position="67"/>
        <end position="90"/>
    </location>
</feature>
<dbReference type="RefSeq" id="WP_344971632.1">
    <property type="nucleotide sequence ID" value="NZ_BAAAVI010000018.1"/>
</dbReference>
<evidence type="ECO:0000256" key="2">
    <source>
        <dbReference type="SAM" id="Phobius"/>
    </source>
</evidence>
<dbReference type="Pfam" id="PF11181">
    <property type="entry name" value="YflT"/>
    <property type="match status" value="1"/>
</dbReference>
<keyword evidence="2" id="KW-1133">Transmembrane helix</keyword>
<feature type="domain" description="General stress protein 17M-like" evidence="3">
    <location>
        <begin position="18"/>
        <end position="92"/>
    </location>
</feature>
<feature type="transmembrane region" description="Helical" evidence="2">
    <location>
        <begin position="96"/>
        <end position="121"/>
    </location>
</feature>
<dbReference type="EMBL" id="BAAAVI010000018">
    <property type="protein sequence ID" value="GAA2869957.1"/>
    <property type="molecule type" value="Genomic_DNA"/>
</dbReference>
<reference evidence="4 5" key="1">
    <citation type="journal article" date="2019" name="Int. J. Syst. Evol. Microbiol.">
        <title>The Global Catalogue of Microorganisms (GCM) 10K type strain sequencing project: providing services to taxonomists for standard genome sequencing and annotation.</title>
        <authorList>
            <consortium name="The Broad Institute Genomics Platform"/>
            <consortium name="The Broad Institute Genome Sequencing Center for Infectious Disease"/>
            <person name="Wu L."/>
            <person name="Ma J."/>
        </authorList>
    </citation>
    <scope>NUCLEOTIDE SEQUENCE [LARGE SCALE GENOMIC DNA]</scope>
    <source>
        <strain evidence="4 5">JCM 6242</strain>
    </source>
</reference>
<proteinExistence type="predicted"/>
<evidence type="ECO:0000256" key="1">
    <source>
        <dbReference type="SAM" id="MobiDB-lite"/>
    </source>
</evidence>
<gene>
    <name evidence="4" type="ORF">GCM10010517_30060</name>
</gene>
<feature type="compositionally biased region" description="Basic and acidic residues" evidence="1">
    <location>
        <begin position="213"/>
        <end position="223"/>
    </location>
</feature>
<keyword evidence="2" id="KW-0472">Membrane</keyword>
<evidence type="ECO:0000259" key="3">
    <source>
        <dbReference type="Pfam" id="PF11181"/>
    </source>
</evidence>
<protein>
    <recommendedName>
        <fullName evidence="3">General stress protein 17M-like domain-containing protein</fullName>
    </recommendedName>
</protein>
<dbReference type="InterPro" id="IPR025889">
    <property type="entry name" value="GSP17M-like_dom"/>
</dbReference>
<evidence type="ECO:0000313" key="5">
    <source>
        <dbReference type="Proteomes" id="UP001500831"/>
    </source>
</evidence>
<organism evidence="4 5">
    <name type="scientific">Streptosporangium fragile</name>
    <dbReference type="NCBI Taxonomy" id="46186"/>
    <lineage>
        <taxon>Bacteria</taxon>
        <taxon>Bacillati</taxon>
        <taxon>Actinomycetota</taxon>
        <taxon>Actinomycetes</taxon>
        <taxon>Streptosporangiales</taxon>
        <taxon>Streptosporangiaceae</taxon>
        <taxon>Streptosporangium</taxon>
    </lineage>
</organism>
<dbReference type="Proteomes" id="UP001500831">
    <property type="component" value="Unassembled WGS sequence"/>
</dbReference>
<accession>A0ABN3VYD7</accession>
<evidence type="ECO:0000313" key="4">
    <source>
        <dbReference type="EMBL" id="GAA2869957.1"/>
    </source>
</evidence>
<comment type="caution">
    <text evidence="4">The sequence shown here is derived from an EMBL/GenBank/DDBJ whole genome shotgun (WGS) entry which is preliminary data.</text>
</comment>
<keyword evidence="5" id="KW-1185">Reference proteome</keyword>